<evidence type="ECO:0000313" key="4">
    <source>
        <dbReference type="EMBL" id="MDI6104754.1"/>
    </source>
</evidence>
<keyword evidence="4" id="KW-0547">Nucleotide-binding</keyword>
<dbReference type="PANTHER" id="PTHR35526">
    <property type="entry name" value="ANTI-SIGMA-F FACTOR RSBW-RELATED"/>
    <property type="match status" value="1"/>
</dbReference>
<dbReference type="SUPFAM" id="SSF55874">
    <property type="entry name" value="ATPase domain of HSP90 chaperone/DNA topoisomerase II/histidine kinase"/>
    <property type="match status" value="1"/>
</dbReference>
<feature type="domain" description="Histidine kinase/HSP90-like ATPase" evidence="3">
    <location>
        <begin position="4"/>
        <end position="80"/>
    </location>
</feature>
<dbReference type="Proteomes" id="UP001241758">
    <property type="component" value="Unassembled WGS sequence"/>
</dbReference>
<dbReference type="InterPro" id="IPR050267">
    <property type="entry name" value="Anti-sigma-factor_SerPK"/>
</dbReference>
<comment type="caution">
    <text evidence="4">The sequence shown here is derived from an EMBL/GenBank/DDBJ whole genome shotgun (WGS) entry which is preliminary data.</text>
</comment>
<gene>
    <name evidence="4" type="ORF">QLQ12_39805</name>
</gene>
<feature type="region of interest" description="Disordered" evidence="2">
    <location>
        <begin position="46"/>
        <end position="67"/>
    </location>
</feature>
<dbReference type="Pfam" id="PF13581">
    <property type="entry name" value="HATPase_c_2"/>
    <property type="match status" value="1"/>
</dbReference>
<keyword evidence="1" id="KW-0808">Transferase</keyword>
<dbReference type="PANTHER" id="PTHR35526:SF3">
    <property type="entry name" value="ANTI-SIGMA-F FACTOR RSBW"/>
    <property type="match status" value="1"/>
</dbReference>
<accession>A0ABT6WYE2</accession>
<evidence type="ECO:0000313" key="5">
    <source>
        <dbReference type="Proteomes" id="UP001241758"/>
    </source>
</evidence>
<evidence type="ECO:0000256" key="1">
    <source>
        <dbReference type="ARBA" id="ARBA00022527"/>
    </source>
</evidence>
<keyword evidence="4" id="KW-0067">ATP-binding</keyword>
<dbReference type="InterPro" id="IPR003594">
    <property type="entry name" value="HATPase_dom"/>
</dbReference>
<dbReference type="CDD" id="cd16936">
    <property type="entry name" value="HATPase_RsbW-like"/>
    <property type="match status" value="1"/>
</dbReference>
<sequence length="100" mass="10442">MPSVIDRARLVAAELVANAVEHAGTDIVLVVSRRDTGVHLAVSDGDTELPHLARPGDAEPTGDDRSRGLGVRIVDAATSVWGALPTSGGKVVWAILRKDP</sequence>
<evidence type="ECO:0000256" key="2">
    <source>
        <dbReference type="SAM" id="MobiDB-lite"/>
    </source>
</evidence>
<dbReference type="EMBL" id="JASCTH010000036">
    <property type="protein sequence ID" value="MDI6104754.1"/>
    <property type="molecule type" value="Genomic_DNA"/>
</dbReference>
<dbReference type="InterPro" id="IPR036890">
    <property type="entry name" value="HATPase_C_sf"/>
</dbReference>
<dbReference type="Gene3D" id="3.30.565.10">
    <property type="entry name" value="Histidine kinase-like ATPase, C-terminal domain"/>
    <property type="match status" value="1"/>
</dbReference>
<feature type="compositionally biased region" description="Basic and acidic residues" evidence="2">
    <location>
        <begin position="48"/>
        <end position="67"/>
    </location>
</feature>
<keyword evidence="1" id="KW-0418">Kinase</keyword>
<reference evidence="4 5" key="1">
    <citation type="submission" date="2023-05" db="EMBL/GenBank/DDBJ databases">
        <title>Actinoplanes sp. NEAU-A12 genome sequencing.</title>
        <authorList>
            <person name="Wang Z.-S."/>
        </authorList>
    </citation>
    <scope>NUCLEOTIDE SEQUENCE [LARGE SCALE GENOMIC DNA]</scope>
    <source>
        <strain evidence="4 5">NEAU-A12</strain>
    </source>
</reference>
<dbReference type="GO" id="GO:0005524">
    <property type="term" value="F:ATP binding"/>
    <property type="evidence" value="ECO:0007669"/>
    <property type="project" value="UniProtKB-KW"/>
</dbReference>
<evidence type="ECO:0000259" key="3">
    <source>
        <dbReference type="Pfam" id="PF13581"/>
    </source>
</evidence>
<name>A0ABT6WYE2_9ACTN</name>
<proteinExistence type="predicted"/>
<keyword evidence="1" id="KW-0723">Serine/threonine-protein kinase</keyword>
<keyword evidence="5" id="KW-1185">Reference proteome</keyword>
<organism evidence="4 5">
    <name type="scientific">Actinoplanes sandaracinus</name>
    <dbReference type="NCBI Taxonomy" id="3045177"/>
    <lineage>
        <taxon>Bacteria</taxon>
        <taxon>Bacillati</taxon>
        <taxon>Actinomycetota</taxon>
        <taxon>Actinomycetes</taxon>
        <taxon>Micromonosporales</taxon>
        <taxon>Micromonosporaceae</taxon>
        <taxon>Actinoplanes</taxon>
    </lineage>
</organism>
<protein>
    <submittedName>
        <fullName evidence="4">ATP-binding protein</fullName>
    </submittedName>
</protein>